<proteinExistence type="predicted"/>
<dbReference type="Proteomes" id="UP000799766">
    <property type="component" value="Unassembled WGS sequence"/>
</dbReference>
<sequence length="126" mass="13610">MYPRRAESCARARSLFSLPLPTPPIPGAHLPGPGLWQLIAAPPLSPPNQLRSQSRRPTGAHAACANARSARLLVGCSSARVESWPIDPPRSPRALLPVRCCPSHPQRSCPERQFCSPSLLVPYSCS</sequence>
<organism evidence="1 2">
    <name type="scientific">Lineolata rhizophorae</name>
    <dbReference type="NCBI Taxonomy" id="578093"/>
    <lineage>
        <taxon>Eukaryota</taxon>
        <taxon>Fungi</taxon>
        <taxon>Dikarya</taxon>
        <taxon>Ascomycota</taxon>
        <taxon>Pezizomycotina</taxon>
        <taxon>Dothideomycetes</taxon>
        <taxon>Dothideomycetes incertae sedis</taxon>
        <taxon>Lineolatales</taxon>
        <taxon>Lineolataceae</taxon>
        <taxon>Lineolata</taxon>
    </lineage>
</organism>
<accession>A0A6A6P6C5</accession>
<evidence type="ECO:0000313" key="1">
    <source>
        <dbReference type="EMBL" id="KAF2459540.1"/>
    </source>
</evidence>
<name>A0A6A6P6C5_9PEZI</name>
<keyword evidence="2" id="KW-1185">Reference proteome</keyword>
<gene>
    <name evidence="1" type="ORF">BDY21DRAFT_338502</name>
</gene>
<protein>
    <submittedName>
        <fullName evidence="1">Uncharacterized protein</fullName>
    </submittedName>
</protein>
<evidence type="ECO:0000313" key="2">
    <source>
        <dbReference type="Proteomes" id="UP000799766"/>
    </source>
</evidence>
<dbReference type="AlphaFoldDB" id="A0A6A6P6C5"/>
<reference evidence="1" key="1">
    <citation type="journal article" date="2020" name="Stud. Mycol.">
        <title>101 Dothideomycetes genomes: a test case for predicting lifestyles and emergence of pathogens.</title>
        <authorList>
            <person name="Haridas S."/>
            <person name="Albert R."/>
            <person name="Binder M."/>
            <person name="Bloem J."/>
            <person name="Labutti K."/>
            <person name="Salamov A."/>
            <person name="Andreopoulos B."/>
            <person name="Baker S."/>
            <person name="Barry K."/>
            <person name="Bills G."/>
            <person name="Bluhm B."/>
            <person name="Cannon C."/>
            <person name="Castanera R."/>
            <person name="Culley D."/>
            <person name="Daum C."/>
            <person name="Ezra D."/>
            <person name="Gonzalez J."/>
            <person name="Henrissat B."/>
            <person name="Kuo A."/>
            <person name="Liang C."/>
            <person name="Lipzen A."/>
            <person name="Lutzoni F."/>
            <person name="Magnuson J."/>
            <person name="Mondo S."/>
            <person name="Nolan M."/>
            <person name="Ohm R."/>
            <person name="Pangilinan J."/>
            <person name="Park H.-J."/>
            <person name="Ramirez L."/>
            <person name="Alfaro M."/>
            <person name="Sun H."/>
            <person name="Tritt A."/>
            <person name="Yoshinaga Y."/>
            <person name="Zwiers L.-H."/>
            <person name="Turgeon B."/>
            <person name="Goodwin S."/>
            <person name="Spatafora J."/>
            <person name="Crous P."/>
            <person name="Grigoriev I."/>
        </authorList>
    </citation>
    <scope>NUCLEOTIDE SEQUENCE</scope>
    <source>
        <strain evidence="1">ATCC 16933</strain>
    </source>
</reference>
<dbReference type="EMBL" id="MU001675">
    <property type="protein sequence ID" value="KAF2459540.1"/>
    <property type="molecule type" value="Genomic_DNA"/>
</dbReference>